<evidence type="ECO:0000256" key="3">
    <source>
        <dbReference type="ARBA" id="ARBA00023163"/>
    </source>
</evidence>
<dbReference type="InterPro" id="IPR036388">
    <property type="entry name" value="WH-like_DNA-bd_sf"/>
</dbReference>
<dbReference type="PANTHER" id="PTHR42756">
    <property type="entry name" value="TRANSCRIPTIONAL REGULATOR, MARR"/>
    <property type="match status" value="1"/>
</dbReference>
<keyword evidence="2" id="KW-0238">DNA-binding</keyword>
<keyword evidence="3" id="KW-0804">Transcription</keyword>
<dbReference type="SUPFAM" id="SSF46785">
    <property type="entry name" value="Winged helix' DNA-binding domain"/>
    <property type="match status" value="1"/>
</dbReference>
<dbReference type="Pfam" id="PF25212">
    <property type="entry name" value="HVO_A0114"/>
    <property type="match status" value="1"/>
</dbReference>
<proteinExistence type="predicted"/>
<evidence type="ECO:0000256" key="2">
    <source>
        <dbReference type="ARBA" id="ARBA00023125"/>
    </source>
</evidence>
<dbReference type="InterPro" id="IPR036390">
    <property type="entry name" value="WH_DNA-bd_sf"/>
</dbReference>
<dbReference type="EMBL" id="JBDIME010000027">
    <property type="protein sequence ID" value="MEN2792335.1"/>
    <property type="molecule type" value="Genomic_DNA"/>
</dbReference>
<comment type="caution">
    <text evidence="5">The sequence shown here is derived from an EMBL/GenBank/DDBJ whole genome shotgun (WGS) entry which is preliminary data.</text>
</comment>
<name>A0ABU9Y950_9SPHN</name>
<dbReference type="PROSITE" id="PS50995">
    <property type="entry name" value="HTH_MARR_2"/>
    <property type="match status" value="1"/>
</dbReference>
<sequence>MAGKTKDDFRELHGAMVDLFALMSRPQRDDTVLRAAGITLDRALYPLLIGIGRFGPIGIVELSERVGRDYTTVSRQVTKLESLLLVERKPGAADRRVSEVIPTAKGRDLIETLDAARQRLAAPVLEHWPDADFKDLARLLRRFVDDLGKIPQGERGAAGDRDGNG</sequence>
<keyword evidence="1" id="KW-0805">Transcription regulation</keyword>
<dbReference type="SMART" id="SM00347">
    <property type="entry name" value="HTH_MARR"/>
    <property type="match status" value="1"/>
</dbReference>
<reference evidence="5 6" key="1">
    <citation type="submission" date="2024-05" db="EMBL/GenBank/DDBJ databases">
        <authorList>
            <person name="Liu Q."/>
            <person name="Xin Y.-H."/>
        </authorList>
    </citation>
    <scope>NUCLEOTIDE SEQUENCE [LARGE SCALE GENOMIC DNA]</scope>
    <source>
        <strain evidence="5 6">CGMCC 1.10181</strain>
    </source>
</reference>
<protein>
    <submittedName>
        <fullName evidence="5">MarR family winged helix-turn-helix transcriptional regulator</fullName>
    </submittedName>
</protein>
<dbReference type="Proteomes" id="UP001419910">
    <property type="component" value="Unassembled WGS sequence"/>
</dbReference>
<dbReference type="RefSeq" id="WP_343890965.1">
    <property type="nucleotide sequence ID" value="NZ_BAAAEH010000036.1"/>
</dbReference>
<gene>
    <name evidence="5" type="ORF">ABC974_22075</name>
</gene>
<evidence type="ECO:0000256" key="1">
    <source>
        <dbReference type="ARBA" id="ARBA00023015"/>
    </source>
</evidence>
<feature type="domain" description="HTH marR-type" evidence="4">
    <location>
        <begin position="16"/>
        <end position="145"/>
    </location>
</feature>
<organism evidence="5 6">
    <name type="scientific">Sphingomonas oligophenolica</name>
    <dbReference type="NCBI Taxonomy" id="301154"/>
    <lineage>
        <taxon>Bacteria</taxon>
        <taxon>Pseudomonadati</taxon>
        <taxon>Pseudomonadota</taxon>
        <taxon>Alphaproteobacteria</taxon>
        <taxon>Sphingomonadales</taxon>
        <taxon>Sphingomonadaceae</taxon>
        <taxon>Sphingomonas</taxon>
    </lineage>
</organism>
<evidence type="ECO:0000259" key="4">
    <source>
        <dbReference type="PROSITE" id="PS50995"/>
    </source>
</evidence>
<dbReference type="InterPro" id="IPR000835">
    <property type="entry name" value="HTH_MarR-typ"/>
</dbReference>
<evidence type="ECO:0000313" key="6">
    <source>
        <dbReference type="Proteomes" id="UP001419910"/>
    </source>
</evidence>
<accession>A0ABU9Y950</accession>
<dbReference type="Gene3D" id="1.10.10.10">
    <property type="entry name" value="Winged helix-like DNA-binding domain superfamily/Winged helix DNA-binding domain"/>
    <property type="match status" value="1"/>
</dbReference>
<evidence type="ECO:0000313" key="5">
    <source>
        <dbReference type="EMBL" id="MEN2792335.1"/>
    </source>
</evidence>
<dbReference type="PANTHER" id="PTHR42756:SF1">
    <property type="entry name" value="TRANSCRIPTIONAL REPRESSOR OF EMRAB OPERON"/>
    <property type="match status" value="1"/>
</dbReference>
<keyword evidence="6" id="KW-1185">Reference proteome</keyword>